<dbReference type="KEGG" id="apra:G3A50_02735"/>
<feature type="transmembrane region" description="Helical" evidence="1">
    <location>
        <begin position="61"/>
        <end position="81"/>
    </location>
</feature>
<keyword evidence="1" id="KW-0812">Transmembrane</keyword>
<dbReference type="EMBL" id="CP048630">
    <property type="protein sequence ID" value="QIB36049.1"/>
    <property type="molecule type" value="Genomic_DNA"/>
</dbReference>
<keyword evidence="3" id="KW-1185">Reference proteome</keyword>
<dbReference type="GO" id="GO:0005886">
    <property type="term" value="C:plasma membrane"/>
    <property type="evidence" value="ECO:0007669"/>
    <property type="project" value="TreeGrafter"/>
</dbReference>
<dbReference type="Proteomes" id="UP000464751">
    <property type="component" value="Chromosome"/>
</dbReference>
<dbReference type="Pfam" id="PF05656">
    <property type="entry name" value="DUF805"/>
    <property type="match status" value="1"/>
</dbReference>
<dbReference type="PANTHER" id="PTHR34980">
    <property type="entry name" value="INNER MEMBRANE PROTEIN-RELATED-RELATED"/>
    <property type="match status" value="1"/>
</dbReference>
<keyword evidence="1" id="KW-1133">Transmembrane helix</keyword>
<name>A0A6P1YRN1_9HYPH</name>
<sequence length="132" mass="14704">MEFGESISRVVGKYATFSGRAPRSEYWWWVLFTILVQAAAGIIDSALFGGMSFADYGDMHAFTPITSLAGLAMLLPTIAVGARRFHDMGRTGWWLLLTFTGIGAIVIFFWFMVRGDEGPNRYGSDPLDRRPV</sequence>
<feature type="transmembrane region" description="Helical" evidence="1">
    <location>
        <begin position="26"/>
        <end position="49"/>
    </location>
</feature>
<keyword evidence="1" id="KW-0472">Membrane</keyword>
<dbReference type="InterPro" id="IPR008523">
    <property type="entry name" value="DUF805"/>
</dbReference>
<proteinExistence type="predicted"/>
<evidence type="ECO:0000313" key="3">
    <source>
        <dbReference type="Proteomes" id="UP000464751"/>
    </source>
</evidence>
<accession>A0A6P1YRN1</accession>
<feature type="transmembrane region" description="Helical" evidence="1">
    <location>
        <begin position="93"/>
        <end position="113"/>
    </location>
</feature>
<gene>
    <name evidence="2" type="ORF">G3A50_02735</name>
</gene>
<evidence type="ECO:0000256" key="1">
    <source>
        <dbReference type="SAM" id="Phobius"/>
    </source>
</evidence>
<organism evidence="2 3">
    <name type="scientific">Ancylobacter pratisalsi</name>
    <dbReference type="NCBI Taxonomy" id="1745854"/>
    <lineage>
        <taxon>Bacteria</taxon>
        <taxon>Pseudomonadati</taxon>
        <taxon>Pseudomonadota</taxon>
        <taxon>Alphaproteobacteria</taxon>
        <taxon>Hyphomicrobiales</taxon>
        <taxon>Xanthobacteraceae</taxon>
        <taxon>Ancylobacter</taxon>
    </lineage>
</organism>
<reference evidence="2 3" key="1">
    <citation type="submission" date="2020-02" db="EMBL/GenBank/DDBJ databases">
        <authorList>
            <person name="Li G."/>
        </authorList>
    </citation>
    <scope>NUCLEOTIDE SEQUENCE [LARGE SCALE GENOMIC DNA]</scope>
    <source>
        <strain evidence="2 3">DSM 102029</strain>
    </source>
</reference>
<evidence type="ECO:0000313" key="2">
    <source>
        <dbReference type="EMBL" id="QIB36049.1"/>
    </source>
</evidence>
<dbReference type="AlphaFoldDB" id="A0A6P1YRN1"/>
<dbReference type="PANTHER" id="PTHR34980:SF2">
    <property type="entry name" value="INNER MEMBRANE PROTEIN YHAH-RELATED"/>
    <property type="match status" value="1"/>
</dbReference>
<protein>
    <submittedName>
        <fullName evidence="2">DUF805 domain-containing protein</fullName>
    </submittedName>
</protein>